<keyword evidence="2" id="KW-0560">Oxidoreductase</keyword>
<proteinExistence type="predicted"/>
<dbReference type="GO" id="GO:0016491">
    <property type="term" value="F:oxidoreductase activity"/>
    <property type="evidence" value="ECO:0007669"/>
    <property type="project" value="UniProtKB-KW"/>
</dbReference>
<sequence>MPTVVGIAGLTGKFAQCVAQELQAYPDVMIRGYCRSPEKIPESALEKYGIGVIKGDFDDESSIQKFVRGTDIIICCYFGSPEVMTRGQMLLIDACEEAGVPRYIPSDFAVDFTKIPDDALFPKESTKIIMGYLKTKKVEGVHILVGGLLETFWNDFFQIWDPNTQSMAVWGSGEDAWDFTTYKTAAAYTAAVTMDPSAIGIFRFLGDHKSASEIKESFETVYHSELRLNQLGSINDLSNTVQAEFSKSPDDVFKWAPKCFAYWCISGKAYLGEDLDNHKYPHVHPVNLEAFLRSHKLKDLHEADQKLGF</sequence>
<dbReference type="Pfam" id="PF05368">
    <property type="entry name" value="NmrA"/>
    <property type="match status" value="1"/>
</dbReference>
<evidence type="ECO:0000256" key="1">
    <source>
        <dbReference type="ARBA" id="ARBA00022857"/>
    </source>
</evidence>
<keyword evidence="1" id="KW-0521">NADP</keyword>
<evidence type="ECO:0000256" key="2">
    <source>
        <dbReference type="ARBA" id="ARBA00023002"/>
    </source>
</evidence>
<name>A0A1V6UHE6_9EURO</name>
<dbReference type="AlphaFoldDB" id="A0A1V6UHE6"/>
<dbReference type="SUPFAM" id="SSF51735">
    <property type="entry name" value="NAD(P)-binding Rossmann-fold domains"/>
    <property type="match status" value="1"/>
</dbReference>
<dbReference type="Gene3D" id="3.90.25.10">
    <property type="entry name" value="UDP-galactose 4-epimerase, domain 1"/>
    <property type="match status" value="1"/>
</dbReference>
<dbReference type="InterPro" id="IPR051609">
    <property type="entry name" value="NmrA/Isoflavone_reductase-like"/>
</dbReference>
<evidence type="ECO:0000259" key="3">
    <source>
        <dbReference type="Pfam" id="PF05368"/>
    </source>
</evidence>
<reference evidence="5" key="1">
    <citation type="journal article" date="2017" name="Nat. Microbiol.">
        <title>Global analysis of biosynthetic gene clusters reveals vast potential of secondary metabolite production in Penicillium species.</title>
        <authorList>
            <person name="Nielsen J.C."/>
            <person name="Grijseels S."/>
            <person name="Prigent S."/>
            <person name="Ji B."/>
            <person name="Dainat J."/>
            <person name="Nielsen K.F."/>
            <person name="Frisvad J.C."/>
            <person name="Workman M."/>
            <person name="Nielsen J."/>
        </authorList>
    </citation>
    <scope>NUCLEOTIDE SEQUENCE [LARGE SCALE GENOMIC DNA]</scope>
    <source>
        <strain evidence="5">IBT 31321</strain>
    </source>
</reference>
<dbReference type="Gene3D" id="3.40.50.720">
    <property type="entry name" value="NAD(P)-binding Rossmann-like Domain"/>
    <property type="match status" value="1"/>
</dbReference>
<dbReference type="STRING" id="36646.A0A1V6UHE6"/>
<dbReference type="PANTHER" id="PTHR47706">
    <property type="entry name" value="NMRA-LIKE FAMILY PROTEIN"/>
    <property type="match status" value="1"/>
</dbReference>
<protein>
    <recommendedName>
        <fullName evidence="3">NmrA-like domain-containing protein</fullName>
    </recommendedName>
</protein>
<organism evidence="4 5">
    <name type="scientific">Penicillium coprophilum</name>
    <dbReference type="NCBI Taxonomy" id="36646"/>
    <lineage>
        <taxon>Eukaryota</taxon>
        <taxon>Fungi</taxon>
        <taxon>Dikarya</taxon>
        <taxon>Ascomycota</taxon>
        <taxon>Pezizomycotina</taxon>
        <taxon>Eurotiomycetes</taxon>
        <taxon>Eurotiomycetidae</taxon>
        <taxon>Eurotiales</taxon>
        <taxon>Aspergillaceae</taxon>
        <taxon>Penicillium</taxon>
    </lineage>
</organism>
<evidence type="ECO:0000313" key="5">
    <source>
        <dbReference type="Proteomes" id="UP000191500"/>
    </source>
</evidence>
<dbReference type="InterPro" id="IPR008030">
    <property type="entry name" value="NmrA-like"/>
</dbReference>
<dbReference type="Proteomes" id="UP000191500">
    <property type="component" value="Unassembled WGS sequence"/>
</dbReference>
<accession>A0A1V6UHE6</accession>
<comment type="caution">
    <text evidence="4">The sequence shown here is derived from an EMBL/GenBank/DDBJ whole genome shotgun (WGS) entry which is preliminary data.</text>
</comment>
<evidence type="ECO:0000313" key="4">
    <source>
        <dbReference type="EMBL" id="OQE37882.1"/>
    </source>
</evidence>
<dbReference type="EMBL" id="MDDG01000009">
    <property type="protein sequence ID" value="OQE37882.1"/>
    <property type="molecule type" value="Genomic_DNA"/>
</dbReference>
<dbReference type="InterPro" id="IPR036291">
    <property type="entry name" value="NAD(P)-bd_dom_sf"/>
</dbReference>
<dbReference type="PANTHER" id="PTHR47706:SF9">
    <property type="entry name" value="NMRA-LIKE DOMAIN-CONTAINING PROTEIN-RELATED"/>
    <property type="match status" value="1"/>
</dbReference>
<keyword evidence="5" id="KW-1185">Reference proteome</keyword>
<feature type="domain" description="NmrA-like" evidence="3">
    <location>
        <begin position="5"/>
        <end position="114"/>
    </location>
</feature>
<gene>
    <name evidence="4" type="ORF">PENCOP_c009G00065</name>
</gene>